<accession>A0AAV7L662</accession>
<comment type="caution">
    <text evidence="2">The sequence shown here is derived from an EMBL/GenBank/DDBJ whole genome shotgun (WGS) entry which is preliminary data.</text>
</comment>
<dbReference type="EMBL" id="JANPWB010000016">
    <property type="protein sequence ID" value="KAJ1083345.1"/>
    <property type="molecule type" value="Genomic_DNA"/>
</dbReference>
<name>A0AAV7L662_PLEWA</name>
<sequence>MLKRIPQKKDAIERTAVESRAGETRASGLPERNKKRIEQVACSRRLPFGTVISSGEQKEDRAGLLGSTCGEKKNNLGLPGSTCGEKKNNLGK</sequence>
<dbReference type="Proteomes" id="UP001066276">
    <property type="component" value="Chromosome 12"/>
</dbReference>
<dbReference type="AlphaFoldDB" id="A0AAV7L662"/>
<feature type="compositionally biased region" description="Basic and acidic residues" evidence="1">
    <location>
        <begin position="7"/>
        <end position="23"/>
    </location>
</feature>
<evidence type="ECO:0000313" key="2">
    <source>
        <dbReference type="EMBL" id="KAJ1083345.1"/>
    </source>
</evidence>
<evidence type="ECO:0000313" key="3">
    <source>
        <dbReference type="Proteomes" id="UP001066276"/>
    </source>
</evidence>
<organism evidence="2 3">
    <name type="scientific">Pleurodeles waltl</name>
    <name type="common">Iberian ribbed newt</name>
    <dbReference type="NCBI Taxonomy" id="8319"/>
    <lineage>
        <taxon>Eukaryota</taxon>
        <taxon>Metazoa</taxon>
        <taxon>Chordata</taxon>
        <taxon>Craniata</taxon>
        <taxon>Vertebrata</taxon>
        <taxon>Euteleostomi</taxon>
        <taxon>Amphibia</taxon>
        <taxon>Batrachia</taxon>
        <taxon>Caudata</taxon>
        <taxon>Salamandroidea</taxon>
        <taxon>Salamandridae</taxon>
        <taxon>Pleurodelinae</taxon>
        <taxon>Pleurodeles</taxon>
    </lineage>
</organism>
<evidence type="ECO:0000256" key="1">
    <source>
        <dbReference type="SAM" id="MobiDB-lite"/>
    </source>
</evidence>
<feature type="region of interest" description="Disordered" evidence="1">
    <location>
        <begin position="1"/>
        <end position="33"/>
    </location>
</feature>
<gene>
    <name evidence="2" type="ORF">NDU88_003504</name>
</gene>
<keyword evidence="3" id="KW-1185">Reference proteome</keyword>
<reference evidence="2" key="1">
    <citation type="journal article" date="2022" name="bioRxiv">
        <title>Sequencing and chromosome-scale assembly of the giantPleurodeles waltlgenome.</title>
        <authorList>
            <person name="Brown T."/>
            <person name="Elewa A."/>
            <person name="Iarovenko S."/>
            <person name="Subramanian E."/>
            <person name="Araus A.J."/>
            <person name="Petzold A."/>
            <person name="Susuki M."/>
            <person name="Suzuki K.-i.T."/>
            <person name="Hayashi T."/>
            <person name="Toyoda A."/>
            <person name="Oliveira C."/>
            <person name="Osipova E."/>
            <person name="Leigh N.D."/>
            <person name="Simon A."/>
            <person name="Yun M.H."/>
        </authorList>
    </citation>
    <scope>NUCLEOTIDE SEQUENCE</scope>
    <source>
        <strain evidence="2">20211129_DDA</strain>
        <tissue evidence="2">Liver</tissue>
    </source>
</reference>
<protein>
    <submittedName>
        <fullName evidence="2">Uncharacterized protein</fullName>
    </submittedName>
</protein>
<feature type="region of interest" description="Disordered" evidence="1">
    <location>
        <begin position="65"/>
        <end position="92"/>
    </location>
</feature>
<proteinExistence type="predicted"/>